<evidence type="ECO:0000259" key="1">
    <source>
        <dbReference type="Pfam" id="PF13676"/>
    </source>
</evidence>
<dbReference type="SUPFAM" id="SSF52200">
    <property type="entry name" value="Toll/Interleukin receptor TIR domain"/>
    <property type="match status" value="1"/>
</dbReference>
<accession>A0A820G3W8</accession>
<dbReference type="EMBL" id="CAJOAY010013837">
    <property type="protein sequence ID" value="CAF4270742.1"/>
    <property type="molecule type" value="Genomic_DNA"/>
</dbReference>
<proteinExistence type="predicted"/>
<evidence type="ECO:0000313" key="3">
    <source>
        <dbReference type="Proteomes" id="UP000663881"/>
    </source>
</evidence>
<dbReference type="Proteomes" id="UP000663881">
    <property type="component" value="Unassembled WGS sequence"/>
</dbReference>
<reference evidence="2" key="1">
    <citation type="submission" date="2021-02" db="EMBL/GenBank/DDBJ databases">
        <authorList>
            <person name="Nowell W R."/>
        </authorList>
    </citation>
    <scope>NUCLEOTIDE SEQUENCE</scope>
</reference>
<dbReference type="InterPro" id="IPR000157">
    <property type="entry name" value="TIR_dom"/>
</dbReference>
<dbReference type="GO" id="GO:0007165">
    <property type="term" value="P:signal transduction"/>
    <property type="evidence" value="ECO:0007669"/>
    <property type="project" value="InterPro"/>
</dbReference>
<dbReference type="PANTHER" id="PTHR46270">
    <property type="entry name" value="ARMADILLO-TYPE FOLD-RELATED"/>
    <property type="match status" value="1"/>
</dbReference>
<feature type="non-terminal residue" evidence="2">
    <location>
        <position position="1"/>
    </location>
</feature>
<dbReference type="InterPro" id="IPR035897">
    <property type="entry name" value="Toll_tir_struct_dom_sf"/>
</dbReference>
<comment type="caution">
    <text evidence="2">The sequence shown here is derived from an EMBL/GenBank/DDBJ whole genome shotgun (WGS) entry which is preliminary data.</text>
</comment>
<dbReference type="AlphaFoldDB" id="A0A820G3W8"/>
<feature type="domain" description="TIR" evidence="1">
    <location>
        <begin position="3"/>
        <end position="86"/>
    </location>
</feature>
<gene>
    <name evidence="2" type="ORF">OKA104_LOCUS44650</name>
</gene>
<dbReference type="Pfam" id="PF13676">
    <property type="entry name" value="TIR_2"/>
    <property type="match status" value="1"/>
</dbReference>
<dbReference type="PANTHER" id="PTHR46270:SF2">
    <property type="entry name" value="TIR DOMAIN-CONTAINING PROTEIN"/>
    <property type="match status" value="1"/>
</dbReference>
<organism evidence="2 3">
    <name type="scientific">Adineta steineri</name>
    <dbReference type="NCBI Taxonomy" id="433720"/>
    <lineage>
        <taxon>Eukaryota</taxon>
        <taxon>Metazoa</taxon>
        <taxon>Spiralia</taxon>
        <taxon>Gnathifera</taxon>
        <taxon>Rotifera</taxon>
        <taxon>Eurotatoria</taxon>
        <taxon>Bdelloidea</taxon>
        <taxon>Adinetida</taxon>
        <taxon>Adinetidae</taxon>
        <taxon>Adineta</taxon>
    </lineage>
</organism>
<name>A0A820G3W8_9BILA</name>
<sequence>SLHYNVWLDVDNINGGVLESMAQAVENSSIVLICMNEQYKQSYYCRLEAEYATELRKPCIPCLMQPRFRPYGWLGIIKGAKIHVDFATSP</sequence>
<evidence type="ECO:0000313" key="2">
    <source>
        <dbReference type="EMBL" id="CAF4270742.1"/>
    </source>
</evidence>
<protein>
    <recommendedName>
        <fullName evidence="1">TIR domain-containing protein</fullName>
    </recommendedName>
</protein>
<dbReference type="Gene3D" id="3.40.50.10140">
    <property type="entry name" value="Toll/interleukin-1 receptor homology (TIR) domain"/>
    <property type="match status" value="1"/>
</dbReference>